<dbReference type="HOGENOM" id="CLU_026769_2_2_1"/>
<feature type="transmembrane region" description="Helical" evidence="2">
    <location>
        <begin position="153"/>
        <end position="173"/>
    </location>
</feature>
<feature type="transmembrane region" description="Helical" evidence="2">
    <location>
        <begin position="485"/>
        <end position="505"/>
    </location>
</feature>
<feature type="transmembrane region" description="Helical" evidence="2">
    <location>
        <begin position="217"/>
        <end position="239"/>
    </location>
</feature>
<dbReference type="Pfam" id="PF07556">
    <property type="entry name" value="DUF1538"/>
    <property type="match status" value="2"/>
</dbReference>
<evidence type="ECO:0000313" key="4">
    <source>
        <dbReference type="EnsemblProtists" id="EKX49467"/>
    </source>
</evidence>
<dbReference type="STRING" id="905079.L1JM37"/>
<dbReference type="EMBL" id="JH992982">
    <property type="protein sequence ID" value="EKX49467.1"/>
    <property type="molecule type" value="Genomic_DNA"/>
</dbReference>
<feature type="transmembrane region" description="Helical" evidence="2">
    <location>
        <begin position="460"/>
        <end position="479"/>
    </location>
</feature>
<sequence length="538" mass="55944">MFVSKSLLEQGKSVLPVCLFLMGFQVIVLGQEVKQYKELLLGLLLAVVGLALFTFGLLNGLMPMGERIGLRLPSILPLSSVLFIAAILGVAVTLAEPALGVVKTAGSLIQPQHAPNLHALLHSRQDLLVLAVAAGVGLSSSLGMLRIRRSWSLKWIVIVLVLLTISLSMYVYYRTSKHDVIGLAWDLGAVTTGPVTVPLVIALGLGVATAGNNPSPLTGFGVVTFASLIPVITVLLLALSLPSNILEELEASTNSPSFPSLQKGANEPSSSSSSSSLWYDQTPYAEIIAGVTLELTPGSSVIFKASAALLAAQIGIIVFNVGLTQGLSKLGTMVGGVMPSAFTSMEEIKGSPIWGRELGTFIAVLFAWVLGFGATLAEPALFTLAVTVDRLSRGKITQRQVVLSVALGVGTGTALGLLKIVIGFPLLPLLLVGYTLAVILTTMAGEILICVAWDSAGVTTGPVTVPLVISLGLGLGRALNAADGFGILSLASVCPIISVLAVGIIKGDGQADRRHGDVEARGEYELSRTDAEEAGDDD</sequence>
<dbReference type="RefSeq" id="XP_005836447.1">
    <property type="nucleotide sequence ID" value="XM_005836390.1"/>
</dbReference>
<evidence type="ECO:0000256" key="2">
    <source>
        <dbReference type="SAM" id="Phobius"/>
    </source>
</evidence>
<feature type="transmembrane region" description="Helical" evidence="2">
    <location>
        <begin position="361"/>
        <end position="388"/>
    </location>
</feature>
<dbReference type="GeneID" id="17305929"/>
<dbReference type="Proteomes" id="UP000011087">
    <property type="component" value="Unassembled WGS sequence"/>
</dbReference>
<gene>
    <name evidence="3" type="ORF">GUITHDRAFT_136128</name>
</gene>
<feature type="region of interest" description="Disordered" evidence="1">
    <location>
        <begin position="254"/>
        <end position="276"/>
    </location>
</feature>
<dbReference type="KEGG" id="gtt:GUITHDRAFT_136128"/>
<feature type="transmembrane region" description="Helical" evidence="2">
    <location>
        <begin position="301"/>
        <end position="323"/>
    </location>
</feature>
<accession>L1JM37</accession>
<feature type="region of interest" description="Disordered" evidence="1">
    <location>
        <begin position="510"/>
        <end position="538"/>
    </location>
</feature>
<keyword evidence="5" id="KW-1185">Reference proteome</keyword>
<feature type="transmembrane region" description="Helical" evidence="2">
    <location>
        <begin position="428"/>
        <end position="453"/>
    </location>
</feature>
<evidence type="ECO:0008006" key="6">
    <source>
        <dbReference type="Google" id="ProtNLM"/>
    </source>
</evidence>
<organism evidence="3">
    <name type="scientific">Guillardia theta (strain CCMP2712)</name>
    <name type="common">Cryptophyte</name>
    <dbReference type="NCBI Taxonomy" id="905079"/>
    <lineage>
        <taxon>Eukaryota</taxon>
        <taxon>Cryptophyceae</taxon>
        <taxon>Pyrenomonadales</taxon>
        <taxon>Geminigeraceae</taxon>
        <taxon>Guillardia</taxon>
    </lineage>
</organism>
<proteinExistence type="predicted"/>
<name>L1JM37_GUITC</name>
<feature type="transmembrane region" description="Helical" evidence="2">
    <location>
        <begin position="127"/>
        <end position="147"/>
    </location>
</feature>
<protein>
    <recommendedName>
        <fullName evidence="6">DUF1538 domain-containing protein</fullName>
    </recommendedName>
</protein>
<feature type="transmembrane region" description="Helical" evidence="2">
    <location>
        <begin position="39"/>
        <end position="62"/>
    </location>
</feature>
<reference evidence="4" key="3">
    <citation type="submission" date="2015-06" db="UniProtKB">
        <authorList>
            <consortium name="EnsemblProtists"/>
        </authorList>
    </citation>
    <scope>IDENTIFICATION</scope>
</reference>
<dbReference type="InterPro" id="IPR011435">
    <property type="entry name" value="UmpAB"/>
</dbReference>
<keyword evidence="2" id="KW-0812">Transmembrane</keyword>
<feature type="transmembrane region" description="Helical" evidence="2">
    <location>
        <begin position="74"/>
        <end position="95"/>
    </location>
</feature>
<feature type="compositionally biased region" description="Basic and acidic residues" evidence="1">
    <location>
        <begin position="510"/>
        <end position="531"/>
    </location>
</feature>
<feature type="transmembrane region" description="Helical" evidence="2">
    <location>
        <begin position="400"/>
        <end position="422"/>
    </location>
</feature>
<evidence type="ECO:0000256" key="1">
    <source>
        <dbReference type="SAM" id="MobiDB-lite"/>
    </source>
</evidence>
<feature type="transmembrane region" description="Helical" evidence="2">
    <location>
        <begin position="13"/>
        <end position="30"/>
    </location>
</feature>
<keyword evidence="2" id="KW-1133">Transmembrane helix</keyword>
<dbReference type="AlphaFoldDB" id="L1JM37"/>
<dbReference type="EnsemblProtists" id="EKX49467">
    <property type="protein sequence ID" value="EKX49467"/>
    <property type="gene ID" value="GUITHDRAFT_136128"/>
</dbReference>
<dbReference type="OrthoDB" id="10262936at2759"/>
<evidence type="ECO:0000313" key="5">
    <source>
        <dbReference type="Proteomes" id="UP000011087"/>
    </source>
</evidence>
<dbReference type="OMA" id="RWIYLIS"/>
<dbReference type="PaxDb" id="55529-EKX49467"/>
<evidence type="ECO:0000313" key="3">
    <source>
        <dbReference type="EMBL" id="EKX49467.1"/>
    </source>
</evidence>
<reference evidence="3 5" key="1">
    <citation type="journal article" date="2012" name="Nature">
        <title>Algal genomes reveal evolutionary mosaicism and the fate of nucleomorphs.</title>
        <authorList>
            <consortium name="DOE Joint Genome Institute"/>
            <person name="Curtis B.A."/>
            <person name="Tanifuji G."/>
            <person name="Burki F."/>
            <person name="Gruber A."/>
            <person name="Irimia M."/>
            <person name="Maruyama S."/>
            <person name="Arias M.C."/>
            <person name="Ball S.G."/>
            <person name="Gile G.H."/>
            <person name="Hirakawa Y."/>
            <person name="Hopkins J.F."/>
            <person name="Kuo A."/>
            <person name="Rensing S.A."/>
            <person name="Schmutz J."/>
            <person name="Symeonidi A."/>
            <person name="Elias M."/>
            <person name="Eveleigh R.J."/>
            <person name="Herman E.K."/>
            <person name="Klute M.J."/>
            <person name="Nakayama T."/>
            <person name="Obornik M."/>
            <person name="Reyes-Prieto A."/>
            <person name="Armbrust E.V."/>
            <person name="Aves S.J."/>
            <person name="Beiko R.G."/>
            <person name="Coutinho P."/>
            <person name="Dacks J.B."/>
            <person name="Durnford D.G."/>
            <person name="Fast N.M."/>
            <person name="Green B.R."/>
            <person name="Grisdale C.J."/>
            <person name="Hempel F."/>
            <person name="Henrissat B."/>
            <person name="Hoppner M.P."/>
            <person name="Ishida K."/>
            <person name="Kim E."/>
            <person name="Koreny L."/>
            <person name="Kroth P.G."/>
            <person name="Liu Y."/>
            <person name="Malik S.B."/>
            <person name="Maier U.G."/>
            <person name="McRose D."/>
            <person name="Mock T."/>
            <person name="Neilson J.A."/>
            <person name="Onodera N.T."/>
            <person name="Poole A.M."/>
            <person name="Pritham E.J."/>
            <person name="Richards T.A."/>
            <person name="Rocap G."/>
            <person name="Roy S.W."/>
            <person name="Sarai C."/>
            <person name="Schaack S."/>
            <person name="Shirato S."/>
            <person name="Slamovits C.H."/>
            <person name="Spencer D.F."/>
            <person name="Suzuki S."/>
            <person name="Worden A.Z."/>
            <person name="Zauner S."/>
            <person name="Barry K."/>
            <person name="Bell C."/>
            <person name="Bharti A.K."/>
            <person name="Crow J.A."/>
            <person name="Grimwood J."/>
            <person name="Kramer R."/>
            <person name="Lindquist E."/>
            <person name="Lucas S."/>
            <person name="Salamov A."/>
            <person name="McFadden G.I."/>
            <person name="Lane C.E."/>
            <person name="Keeling P.J."/>
            <person name="Gray M.W."/>
            <person name="Grigoriev I.V."/>
            <person name="Archibald J.M."/>
        </authorList>
    </citation>
    <scope>NUCLEOTIDE SEQUENCE</scope>
    <source>
        <strain evidence="3 5">CCMP2712</strain>
    </source>
</reference>
<keyword evidence="2" id="KW-0472">Membrane</keyword>
<reference evidence="5" key="2">
    <citation type="submission" date="2012-11" db="EMBL/GenBank/DDBJ databases">
        <authorList>
            <person name="Kuo A."/>
            <person name="Curtis B.A."/>
            <person name="Tanifuji G."/>
            <person name="Burki F."/>
            <person name="Gruber A."/>
            <person name="Irimia M."/>
            <person name="Maruyama S."/>
            <person name="Arias M.C."/>
            <person name="Ball S.G."/>
            <person name="Gile G.H."/>
            <person name="Hirakawa Y."/>
            <person name="Hopkins J.F."/>
            <person name="Rensing S.A."/>
            <person name="Schmutz J."/>
            <person name="Symeonidi A."/>
            <person name="Elias M."/>
            <person name="Eveleigh R.J."/>
            <person name="Herman E.K."/>
            <person name="Klute M.J."/>
            <person name="Nakayama T."/>
            <person name="Obornik M."/>
            <person name="Reyes-Prieto A."/>
            <person name="Armbrust E.V."/>
            <person name="Aves S.J."/>
            <person name="Beiko R.G."/>
            <person name="Coutinho P."/>
            <person name="Dacks J.B."/>
            <person name="Durnford D.G."/>
            <person name="Fast N.M."/>
            <person name="Green B.R."/>
            <person name="Grisdale C."/>
            <person name="Hempe F."/>
            <person name="Henrissat B."/>
            <person name="Hoppner M.P."/>
            <person name="Ishida K.-I."/>
            <person name="Kim E."/>
            <person name="Koreny L."/>
            <person name="Kroth P.G."/>
            <person name="Liu Y."/>
            <person name="Malik S.-B."/>
            <person name="Maier U.G."/>
            <person name="McRose D."/>
            <person name="Mock T."/>
            <person name="Neilson J.A."/>
            <person name="Onodera N.T."/>
            <person name="Poole A.M."/>
            <person name="Pritham E.J."/>
            <person name="Richards T.A."/>
            <person name="Rocap G."/>
            <person name="Roy S.W."/>
            <person name="Sarai C."/>
            <person name="Schaack S."/>
            <person name="Shirato S."/>
            <person name="Slamovits C.H."/>
            <person name="Spencer D.F."/>
            <person name="Suzuki S."/>
            <person name="Worden A.Z."/>
            <person name="Zauner S."/>
            <person name="Barry K."/>
            <person name="Bell C."/>
            <person name="Bharti A.K."/>
            <person name="Crow J.A."/>
            <person name="Grimwood J."/>
            <person name="Kramer R."/>
            <person name="Lindquist E."/>
            <person name="Lucas S."/>
            <person name="Salamov A."/>
            <person name="McFadden G.I."/>
            <person name="Lane C.E."/>
            <person name="Keeling P.J."/>
            <person name="Gray M.W."/>
            <person name="Grigoriev I.V."/>
            <person name="Archibald J.M."/>
        </authorList>
    </citation>
    <scope>NUCLEOTIDE SEQUENCE</scope>
    <source>
        <strain evidence="5">CCMP2712</strain>
    </source>
</reference>
<feature type="transmembrane region" description="Helical" evidence="2">
    <location>
        <begin position="180"/>
        <end position="205"/>
    </location>
</feature>
<dbReference type="eggNOG" id="ENOG502QRCJ">
    <property type="taxonomic scope" value="Eukaryota"/>
</dbReference>